<feature type="transmembrane region" description="Helical" evidence="7">
    <location>
        <begin position="312"/>
        <end position="337"/>
    </location>
</feature>
<feature type="transmembrane region" description="Helical" evidence="7">
    <location>
        <begin position="536"/>
        <end position="554"/>
    </location>
</feature>
<dbReference type="Gene3D" id="1.20.1640.10">
    <property type="entry name" value="Multidrug efflux transporter AcrB transmembrane domain"/>
    <property type="match status" value="2"/>
</dbReference>
<keyword evidence="6 7" id="KW-0472">Membrane</keyword>
<keyword evidence="3" id="KW-1003">Cell membrane</keyword>
<dbReference type="PANTHER" id="PTHR33406">
    <property type="entry name" value="MEMBRANE PROTEIN MJ1562-RELATED"/>
    <property type="match status" value="1"/>
</dbReference>
<gene>
    <name evidence="9" type="ORF">GSF22_11510</name>
</gene>
<accession>A0ABS3VQ00</accession>
<evidence type="ECO:0000256" key="3">
    <source>
        <dbReference type="ARBA" id="ARBA00022475"/>
    </source>
</evidence>
<sequence>MPPVPTGPLARLGATVVRYRRATLVLSLLFTLLAAGLSWTVSDRLVNGGYIPQDAESQRAARFLADSFGAGTADLVLVLTADRPADDPTVADAGTRLTSELDARTDTAAVQSWWNTGEPALRSTDGRSALILVRLVGAEDERQGHAKELMAELDRRDLPFSVQATGESQVNREIIEQSEQDLIRAELIVTPLTLLILLLVFGSVVAASLPAVVGAIAVLGSLAVLTPLAEITNVSVFALNVATALGFGLAVDYSLFIVTRYREELALGRDSHQAVVVAVVTAGRTVLFSACTVALSMCGLLVYPLFFLRSLAYSGILVVGFGALAAVVVLPAVLAVLGPKVFRWSLPWARADRDVRAAGFWSALARTVMRRPVLTAGPVMLLLVALALPFTQVRFGLADANVLPADAPAARAANVVERDFDAHAIDALTVALPGGTADARLDSYVQRISALPHVTHVDAPTGRYADGAQAVPATPAHAAMVNPDGVRLNVVLDVDPFSAAGERVVAQVRDLPGPVPALVGGPSATLVDTKGVVGGMLPWALAIVGVSTFILLFLFTGGLLVPVKALVLNLLSLTATFGVMVYVFQDGHLKWLVGDFTATGYLEVTIPVLAFCIAFGLSMDYEVFMLSRMREEYVRHGDNERAVAVGLARTGRLISAAAVIVASVMVALATSQLSLLKLLGVALALAVVTDALLVRAVLVPAFMRLAGRANWWAPGPLARLHRRIGLRDS</sequence>
<dbReference type="InterPro" id="IPR004869">
    <property type="entry name" value="MMPL_dom"/>
</dbReference>
<feature type="transmembrane region" description="Helical" evidence="7">
    <location>
        <begin position="237"/>
        <end position="261"/>
    </location>
</feature>
<organism evidence="9 10">
    <name type="scientific">Micromonospora echinofusca</name>
    <dbReference type="NCBI Taxonomy" id="47858"/>
    <lineage>
        <taxon>Bacteria</taxon>
        <taxon>Bacillati</taxon>
        <taxon>Actinomycetota</taxon>
        <taxon>Actinomycetes</taxon>
        <taxon>Micromonosporales</taxon>
        <taxon>Micromonosporaceae</taxon>
        <taxon>Micromonospora</taxon>
    </lineage>
</organism>
<protein>
    <submittedName>
        <fullName evidence="9">MMPL family transporter</fullName>
    </submittedName>
</protein>
<evidence type="ECO:0000256" key="6">
    <source>
        <dbReference type="ARBA" id="ARBA00023136"/>
    </source>
</evidence>
<dbReference type="PANTHER" id="PTHR33406:SF11">
    <property type="entry name" value="MEMBRANE PROTEIN SCO6666-RELATED"/>
    <property type="match status" value="1"/>
</dbReference>
<dbReference type="InterPro" id="IPR050545">
    <property type="entry name" value="Mycobact_MmpL"/>
</dbReference>
<dbReference type="Proteomes" id="UP000823521">
    <property type="component" value="Unassembled WGS sequence"/>
</dbReference>
<keyword evidence="5 7" id="KW-1133">Transmembrane helix</keyword>
<feature type="domain" description="Membrane transport protein MMPL" evidence="8">
    <location>
        <begin position="51"/>
        <end position="373"/>
    </location>
</feature>
<feature type="transmembrane region" description="Helical" evidence="7">
    <location>
        <begin position="192"/>
        <end position="225"/>
    </location>
</feature>
<evidence type="ECO:0000259" key="8">
    <source>
        <dbReference type="Pfam" id="PF03176"/>
    </source>
</evidence>
<evidence type="ECO:0000256" key="5">
    <source>
        <dbReference type="ARBA" id="ARBA00022989"/>
    </source>
</evidence>
<proteinExistence type="inferred from homology"/>
<feature type="transmembrane region" description="Helical" evidence="7">
    <location>
        <begin position="604"/>
        <end position="626"/>
    </location>
</feature>
<feature type="transmembrane region" description="Helical" evidence="7">
    <location>
        <begin position="647"/>
        <end position="669"/>
    </location>
</feature>
<keyword evidence="10" id="KW-1185">Reference proteome</keyword>
<dbReference type="EMBL" id="WVUH01000076">
    <property type="protein sequence ID" value="MBO4206624.1"/>
    <property type="molecule type" value="Genomic_DNA"/>
</dbReference>
<evidence type="ECO:0000313" key="9">
    <source>
        <dbReference type="EMBL" id="MBO4206624.1"/>
    </source>
</evidence>
<comment type="similarity">
    <text evidence="2">Belongs to the resistance-nodulation-cell division (RND) (TC 2.A.6) family. MmpL subfamily.</text>
</comment>
<keyword evidence="4 7" id="KW-0812">Transmembrane</keyword>
<feature type="transmembrane region" description="Helical" evidence="7">
    <location>
        <begin position="566"/>
        <end position="584"/>
    </location>
</feature>
<evidence type="ECO:0000313" key="10">
    <source>
        <dbReference type="Proteomes" id="UP000823521"/>
    </source>
</evidence>
<feature type="domain" description="Membrane transport protein MMPL" evidence="8">
    <location>
        <begin position="402"/>
        <end position="714"/>
    </location>
</feature>
<comment type="caution">
    <text evidence="9">The sequence shown here is derived from an EMBL/GenBank/DDBJ whole genome shotgun (WGS) entry which is preliminary data.</text>
</comment>
<feature type="transmembrane region" description="Helical" evidence="7">
    <location>
        <begin position="675"/>
        <end position="698"/>
    </location>
</feature>
<comment type="subcellular location">
    <subcellularLocation>
        <location evidence="1">Cell membrane</location>
        <topology evidence="1">Multi-pass membrane protein</topology>
    </subcellularLocation>
</comment>
<evidence type="ECO:0000256" key="7">
    <source>
        <dbReference type="SAM" id="Phobius"/>
    </source>
</evidence>
<name>A0ABS3VQ00_MICEH</name>
<reference evidence="9 10" key="1">
    <citation type="submission" date="2019-12" db="EMBL/GenBank/DDBJ databases">
        <title>Whole genome sequencing of endophytic Actinobacterium Micromonospora sp. MPMI6T.</title>
        <authorList>
            <person name="Evv R."/>
            <person name="Podile A.R."/>
        </authorList>
    </citation>
    <scope>NUCLEOTIDE SEQUENCE [LARGE SCALE GENOMIC DNA]</scope>
    <source>
        <strain evidence="9 10">MPMI6</strain>
    </source>
</reference>
<dbReference type="Pfam" id="PF03176">
    <property type="entry name" value="MMPL"/>
    <property type="match status" value="2"/>
</dbReference>
<feature type="transmembrane region" description="Helical" evidence="7">
    <location>
        <begin position="273"/>
        <end position="306"/>
    </location>
</feature>
<feature type="transmembrane region" description="Helical" evidence="7">
    <location>
        <begin position="22"/>
        <end position="41"/>
    </location>
</feature>
<dbReference type="SUPFAM" id="SSF82866">
    <property type="entry name" value="Multidrug efflux transporter AcrB transmembrane domain"/>
    <property type="match status" value="2"/>
</dbReference>
<evidence type="ECO:0000256" key="2">
    <source>
        <dbReference type="ARBA" id="ARBA00010157"/>
    </source>
</evidence>
<evidence type="ECO:0000256" key="4">
    <source>
        <dbReference type="ARBA" id="ARBA00022692"/>
    </source>
</evidence>
<feature type="transmembrane region" description="Helical" evidence="7">
    <location>
        <begin position="373"/>
        <end position="391"/>
    </location>
</feature>
<evidence type="ECO:0000256" key="1">
    <source>
        <dbReference type="ARBA" id="ARBA00004651"/>
    </source>
</evidence>